<feature type="region of interest" description="Disordered" evidence="1">
    <location>
        <begin position="677"/>
        <end position="701"/>
    </location>
</feature>
<evidence type="ECO:0000256" key="1">
    <source>
        <dbReference type="SAM" id="MobiDB-lite"/>
    </source>
</evidence>
<sequence length="701" mass="80487">MINELYTLSQAMQKYEISGRAQYRSYLPLPNVKKDAPCIQILLSKNDESGNIDVASLRSLPQETVKELRKYGDKQKSYPAMNLAALYRVTDKKILSLLGDLRSGKTVDFDLEQLKSWCQTDNWDLKFLRKYKNCFQKVPEELQEFLKECPDNPIFILFRQTEVFQDPAVLRQELEKCAFRMLEEKKDISTAIQMLFYFGDADKDPKKDFKTLSVILDSTELVKEGYSTISAAFTNRLNEDLLKADEKNKSSRQEDTVDAFGTEFAVIEEPMPEIKLPGGFTASLRTMFKEHKCQYRYGRIENATYPIAPATRLRLKSALEWVSAEERRNITWSKLDTGEILFAYPESKPSLSAGLAAVLQGPAGSEQSSFEGAAKRFLNSLREGKDPGTDSRSNRIQIFILRKLDKGRTKIVYTYNTTPEELERRGEIWWTACRNLPELPRIFESENSCDLFPLEAASLLNSAWKHDGTRVSKKFKPFSGYHGLELFFDDRPMARNDLSALLRNLEPAAVKLGRCAYHLDAISKTQEIFQKSFLLLGLLLDRLGSRKEQYMQEFPYLYGQLLKVSDELHILYCRVEREGNIPPQLVGGSFYSAAAELPLQTLAQLGQRMIPYIFWAKAYMNKNKSDKGKESWRAGWYLRLYERLASQIVEQAELKTKFTEAERAQMFIGYLAQFPQSDKQNSGSNENEITEERDGGSNHEI</sequence>
<comment type="caution">
    <text evidence="2">The sequence shown here is derived from an EMBL/GenBank/DDBJ whole genome shotgun (WGS) entry which is preliminary data.</text>
</comment>
<evidence type="ECO:0000313" key="3">
    <source>
        <dbReference type="Proteomes" id="UP000823935"/>
    </source>
</evidence>
<accession>A0A9D1ETI9</accession>
<gene>
    <name evidence="2" type="ORF">IAB44_08995</name>
</gene>
<reference evidence="2" key="1">
    <citation type="submission" date="2020-10" db="EMBL/GenBank/DDBJ databases">
        <authorList>
            <person name="Gilroy R."/>
        </authorList>
    </citation>
    <scope>NUCLEOTIDE SEQUENCE</scope>
    <source>
        <strain evidence="2">CHK190-19873</strain>
    </source>
</reference>
<feature type="compositionally biased region" description="Basic and acidic residues" evidence="1">
    <location>
        <begin position="690"/>
        <end position="701"/>
    </location>
</feature>
<dbReference type="EMBL" id="DVIQ01000050">
    <property type="protein sequence ID" value="HIS31663.1"/>
    <property type="molecule type" value="Genomic_DNA"/>
</dbReference>
<feature type="compositionally biased region" description="Polar residues" evidence="1">
    <location>
        <begin position="677"/>
        <end position="687"/>
    </location>
</feature>
<dbReference type="AlphaFoldDB" id="A0A9D1ETI9"/>
<proteinExistence type="predicted"/>
<protein>
    <submittedName>
        <fullName evidence="2">Uncharacterized protein</fullName>
    </submittedName>
</protein>
<evidence type="ECO:0000313" key="2">
    <source>
        <dbReference type="EMBL" id="HIS31663.1"/>
    </source>
</evidence>
<organism evidence="2 3">
    <name type="scientific">Candidatus Limivivens intestinipullorum</name>
    <dbReference type="NCBI Taxonomy" id="2840858"/>
    <lineage>
        <taxon>Bacteria</taxon>
        <taxon>Bacillati</taxon>
        <taxon>Bacillota</taxon>
        <taxon>Clostridia</taxon>
        <taxon>Lachnospirales</taxon>
        <taxon>Lachnospiraceae</taxon>
        <taxon>Lachnospiraceae incertae sedis</taxon>
        <taxon>Candidatus Limivivens</taxon>
    </lineage>
</organism>
<name>A0A9D1ETI9_9FIRM</name>
<reference evidence="2" key="2">
    <citation type="journal article" date="2021" name="PeerJ">
        <title>Extensive microbial diversity within the chicken gut microbiome revealed by metagenomics and culture.</title>
        <authorList>
            <person name="Gilroy R."/>
            <person name="Ravi A."/>
            <person name="Getino M."/>
            <person name="Pursley I."/>
            <person name="Horton D.L."/>
            <person name="Alikhan N.F."/>
            <person name="Baker D."/>
            <person name="Gharbi K."/>
            <person name="Hall N."/>
            <person name="Watson M."/>
            <person name="Adriaenssens E.M."/>
            <person name="Foster-Nyarko E."/>
            <person name="Jarju S."/>
            <person name="Secka A."/>
            <person name="Antonio M."/>
            <person name="Oren A."/>
            <person name="Chaudhuri R.R."/>
            <person name="La Ragione R."/>
            <person name="Hildebrand F."/>
            <person name="Pallen M.J."/>
        </authorList>
    </citation>
    <scope>NUCLEOTIDE SEQUENCE</scope>
    <source>
        <strain evidence="2">CHK190-19873</strain>
    </source>
</reference>
<dbReference type="Proteomes" id="UP000823935">
    <property type="component" value="Unassembled WGS sequence"/>
</dbReference>